<evidence type="ECO:0000256" key="5">
    <source>
        <dbReference type="ARBA" id="ARBA00022989"/>
    </source>
</evidence>
<dbReference type="PROSITE" id="PS50156">
    <property type="entry name" value="SSD"/>
    <property type="match status" value="1"/>
</dbReference>
<reference evidence="10" key="1">
    <citation type="journal article" date="2014" name="Genome Biol. Evol.">
        <title>Pangenome evidence for extensive interdomain horizontal transfer affecting lineage core and shell genes in uncultured planktonic thaumarchaeota and euryarchaeota.</title>
        <authorList>
            <person name="Deschamps P."/>
            <person name="Zivanovic Y."/>
            <person name="Moreira D."/>
            <person name="Rodriguez-Valera F."/>
            <person name="Lopez-Garcia P."/>
        </authorList>
    </citation>
    <scope>NUCLEOTIDE SEQUENCE</scope>
</reference>
<dbReference type="GO" id="GO:0005886">
    <property type="term" value="C:plasma membrane"/>
    <property type="evidence" value="ECO:0007669"/>
    <property type="project" value="UniProtKB-SubCell"/>
</dbReference>
<evidence type="ECO:0000313" key="10">
    <source>
        <dbReference type="EMBL" id="AIF05972.1"/>
    </source>
</evidence>
<feature type="transmembrane region" description="Helical" evidence="8">
    <location>
        <begin position="65"/>
        <end position="90"/>
    </location>
</feature>
<evidence type="ECO:0000256" key="3">
    <source>
        <dbReference type="ARBA" id="ARBA00022475"/>
    </source>
</evidence>
<feature type="transmembrane region" description="Helical" evidence="8">
    <location>
        <begin position="415"/>
        <end position="436"/>
    </location>
</feature>
<evidence type="ECO:0000256" key="4">
    <source>
        <dbReference type="ARBA" id="ARBA00022692"/>
    </source>
</evidence>
<comment type="similarity">
    <text evidence="2">Belongs to the resistance-nodulation-cell division (RND) (TC 2.A.6) family. MmpL subfamily.</text>
</comment>
<dbReference type="InterPro" id="IPR050545">
    <property type="entry name" value="Mycobact_MmpL"/>
</dbReference>
<evidence type="ECO:0000256" key="1">
    <source>
        <dbReference type="ARBA" id="ARBA00004651"/>
    </source>
</evidence>
<evidence type="ECO:0000256" key="2">
    <source>
        <dbReference type="ARBA" id="ARBA00010157"/>
    </source>
</evidence>
<dbReference type="Gene3D" id="1.20.1640.10">
    <property type="entry name" value="Multidrug efflux transporter AcrB transmembrane domain"/>
    <property type="match status" value="2"/>
</dbReference>
<name>A0A075GUJ4_9EURY</name>
<feature type="transmembrane region" description="Helical" evidence="8">
    <location>
        <begin position="373"/>
        <end position="395"/>
    </location>
</feature>
<dbReference type="SUPFAM" id="SSF82866">
    <property type="entry name" value="Multidrug efflux transporter AcrB transmembrane domain"/>
    <property type="match status" value="2"/>
</dbReference>
<feature type="transmembrane region" description="Helical" evidence="8">
    <location>
        <begin position="911"/>
        <end position="930"/>
    </location>
</feature>
<accession>A0A075GUJ4</accession>
<dbReference type="AlphaFoldDB" id="A0A075GUJ4"/>
<evidence type="ECO:0000256" key="8">
    <source>
        <dbReference type="SAM" id="Phobius"/>
    </source>
</evidence>
<feature type="compositionally biased region" description="Acidic residues" evidence="7">
    <location>
        <begin position="1"/>
        <end position="10"/>
    </location>
</feature>
<feature type="transmembrane region" description="Helical" evidence="8">
    <location>
        <begin position="442"/>
        <end position="463"/>
    </location>
</feature>
<dbReference type="EMBL" id="KF900756">
    <property type="protein sequence ID" value="AIF05972.1"/>
    <property type="molecule type" value="Genomic_DNA"/>
</dbReference>
<evidence type="ECO:0000259" key="9">
    <source>
        <dbReference type="PROSITE" id="PS50156"/>
    </source>
</evidence>
<feature type="domain" description="SSD" evidence="9">
    <location>
        <begin position="420"/>
        <end position="538"/>
    </location>
</feature>
<dbReference type="InterPro" id="IPR000731">
    <property type="entry name" value="SSD"/>
</dbReference>
<keyword evidence="3" id="KW-1003">Cell membrane</keyword>
<dbReference type="PANTHER" id="PTHR33406">
    <property type="entry name" value="MEMBRANE PROTEIN MJ1562-RELATED"/>
    <property type="match status" value="1"/>
</dbReference>
<evidence type="ECO:0000256" key="7">
    <source>
        <dbReference type="SAM" id="MobiDB-lite"/>
    </source>
</evidence>
<feature type="transmembrane region" description="Helical" evidence="8">
    <location>
        <begin position="562"/>
        <end position="581"/>
    </location>
</feature>
<dbReference type="Pfam" id="PF03176">
    <property type="entry name" value="MMPL"/>
    <property type="match status" value="1"/>
</dbReference>
<protein>
    <submittedName>
        <fullName evidence="10">Patched family protein</fullName>
    </submittedName>
</protein>
<dbReference type="PANTHER" id="PTHR33406:SF6">
    <property type="entry name" value="MEMBRANE PROTEIN YDGH-RELATED"/>
    <property type="match status" value="1"/>
</dbReference>
<keyword evidence="5 8" id="KW-1133">Transmembrane helix</keyword>
<feature type="transmembrane region" description="Helical" evidence="8">
    <location>
        <begin position="862"/>
        <end position="884"/>
    </location>
</feature>
<organism evidence="10">
    <name type="scientific">uncultured marine group II/III euryarchaeote KM3_18_D06</name>
    <dbReference type="NCBI Taxonomy" id="1457956"/>
    <lineage>
        <taxon>Archaea</taxon>
        <taxon>Methanobacteriati</taxon>
        <taxon>Methanobacteriota</taxon>
        <taxon>environmental samples</taxon>
    </lineage>
</organism>
<keyword evidence="4 8" id="KW-0812">Transmembrane</keyword>
<sequence length="1005" mass="108621">MVSQIDEDEEKLAGPSKSAGERLGEGVSAVKDAVQTRFEEFDADDAMEAILAAPRRIRKELRQMSVFGVLTRFPAPTVLLCLIVTLFFTYNSGIIDKYTGETSLNVNGDLEVYLPTGSEVSANLDEVEKDWTTNVMIIYVESENQGVTDVEILKQLDAIERPLNYVESDGGETDGIIYVLSVSTVVKEVNSSAPRVAKAFISNALGDGGLGENLSSQIDSLGDTLGGYSIPDEQERVNRIIGELPENAKDKLFRDVGAGALSTVGFPNRAVIIVGVVDTGFSGGSACPEEGVREGCVPKVCQTPDERLREAQTDIIAYTECWIQQTAMDNNWNEAESGCYDGPDGANGSGPGCLGIEMTLTGPVPITNSVTKYSFVLFWQIFPLGVIAVAIGLFLFHSDLIQTGRVRPVQGVKVVIISGLPTLCSVWWTLGIIGYLDYEVTMTVIIVGPILLALGVSYGLHITNRYAEETGTPEEKMAVALQSTGKAVLLSAVTTVIGFISLVSTPMAPIQTVGISLAGGIIVVYFLTMVMVPNLTMLLDLKKPSHPPPSIVEFVVEQPIRWTKVTLSIFVLLMLISATWARTQVEENIDLLEMAPEDQPPIMKMKQYSSEFNAGQIGMLMVDGYIAGDRDDGTSENDDPFAKLQDIELLENRTDSVDKTTAVSIVFLMKSVGVSVNLSGTSVLPFCDFVPGGTGNEVCHVIFDQEHEQDATFWRVLTTFNTEDDANKRVQIFLLDVFYSSLTEETRQLFINETFQRSLIYIDMPFMNVQETKLAVDEVNIHADLNYPGGIASSPLIGVAAVTIEVNELIVGSQWTSLAFALIATVLTLSIFFRDPKFAILTTIPVVFTVAMQWLVMQQMDVSLSLVTVMIGSILVGVGVDFSIHIANRVRELGGTLDAIKEACTTTGMSLFEAVVVTCAGLATAYLIPIPALKPFVSVIIVLLIVAAASALLLLPAIFAFFVKSGIGLTGGSASMIRTARLIAKGEDEEVVLAPSAMGSDHDAW</sequence>
<keyword evidence="6 8" id="KW-0472">Membrane</keyword>
<feature type="region of interest" description="Disordered" evidence="7">
    <location>
        <begin position="1"/>
        <end position="25"/>
    </location>
</feature>
<dbReference type="InterPro" id="IPR004869">
    <property type="entry name" value="MMPL_dom"/>
</dbReference>
<comment type="subcellular location">
    <subcellularLocation>
        <location evidence="1">Cell membrane</location>
        <topology evidence="1">Multi-pass membrane protein</topology>
    </subcellularLocation>
</comment>
<feature type="transmembrane region" description="Helical" evidence="8">
    <location>
        <begin position="484"/>
        <end position="503"/>
    </location>
</feature>
<feature type="transmembrane region" description="Helical" evidence="8">
    <location>
        <begin position="936"/>
        <end position="963"/>
    </location>
</feature>
<evidence type="ECO:0000256" key="6">
    <source>
        <dbReference type="ARBA" id="ARBA00023136"/>
    </source>
</evidence>
<feature type="transmembrane region" description="Helical" evidence="8">
    <location>
        <begin position="815"/>
        <end position="833"/>
    </location>
</feature>
<proteinExistence type="inferred from homology"/>
<feature type="transmembrane region" description="Helical" evidence="8">
    <location>
        <begin position="515"/>
        <end position="541"/>
    </location>
</feature>
<feature type="transmembrane region" description="Helical" evidence="8">
    <location>
        <begin position="838"/>
        <end position="856"/>
    </location>
</feature>